<reference evidence="2 3" key="1">
    <citation type="submission" date="2023-07" db="EMBL/GenBank/DDBJ databases">
        <title>Sequencing the genomes of 1000 actinobacteria strains.</title>
        <authorList>
            <person name="Klenk H.-P."/>
        </authorList>
    </citation>
    <scope>NUCLEOTIDE SEQUENCE [LARGE SCALE GENOMIC DNA]</scope>
    <source>
        <strain evidence="2 3">DSM 44710</strain>
    </source>
</reference>
<feature type="domain" description="Trypsin-co-occurring" evidence="1">
    <location>
        <begin position="7"/>
        <end position="104"/>
    </location>
</feature>
<dbReference type="InterPro" id="IPR045794">
    <property type="entry name" value="Trypco1"/>
</dbReference>
<organism evidence="2 3">
    <name type="scientific">Catenuloplanes nepalensis</name>
    <dbReference type="NCBI Taxonomy" id="587533"/>
    <lineage>
        <taxon>Bacteria</taxon>
        <taxon>Bacillati</taxon>
        <taxon>Actinomycetota</taxon>
        <taxon>Actinomycetes</taxon>
        <taxon>Micromonosporales</taxon>
        <taxon>Micromonosporaceae</taxon>
        <taxon>Catenuloplanes</taxon>
    </lineage>
</organism>
<dbReference type="NCBIfam" id="NF041216">
    <property type="entry name" value="CU044_2847_fam"/>
    <property type="match status" value="1"/>
</dbReference>
<dbReference type="RefSeq" id="WP_306827713.1">
    <property type="nucleotide sequence ID" value="NZ_JAUSRA010000001.1"/>
</dbReference>
<evidence type="ECO:0000259" key="1">
    <source>
        <dbReference type="Pfam" id="PF19493"/>
    </source>
</evidence>
<proteinExistence type="predicted"/>
<keyword evidence="3" id="KW-1185">Reference proteome</keyword>
<evidence type="ECO:0000313" key="3">
    <source>
        <dbReference type="Proteomes" id="UP001240984"/>
    </source>
</evidence>
<comment type="caution">
    <text evidence="2">The sequence shown here is derived from an EMBL/GenBank/DDBJ whole genome shotgun (WGS) entry which is preliminary data.</text>
</comment>
<dbReference type="Pfam" id="PF19493">
    <property type="entry name" value="Trypco1"/>
    <property type="match status" value="1"/>
</dbReference>
<dbReference type="Proteomes" id="UP001240984">
    <property type="component" value="Unassembled WGS sequence"/>
</dbReference>
<accession>A0ABT9MN30</accession>
<name>A0ABT9MN30_9ACTN</name>
<evidence type="ECO:0000313" key="2">
    <source>
        <dbReference type="EMBL" id="MDP9792825.1"/>
    </source>
</evidence>
<dbReference type="EMBL" id="JAUSRA010000001">
    <property type="protein sequence ID" value="MDP9792825.1"/>
    <property type="molecule type" value="Genomic_DNA"/>
</dbReference>
<protein>
    <recommendedName>
        <fullName evidence="1">Trypsin-co-occurring domain-containing protein</fullName>
    </recommendedName>
</protein>
<gene>
    <name evidence="2" type="ORF">J2S43_001337</name>
</gene>
<sequence>MPQLTPFELVSGRQIFVEVEDEQTVVRVGGRREAVTGDAASTLVGALSDVREAADEAISELSRMSAAPARIELAFGVKLTAEAKAVIAKAGAEAQFTVTVVWERGPGDPA</sequence>